<feature type="transmembrane region" description="Helical" evidence="4">
    <location>
        <begin position="63"/>
        <end position="82"/>
    </location>
</feature>
<feature type="transmembrane region" description="Helical" evidence="4">
    <location>
        <begin position="94"/>
        <end position="113"/>
    </location>
</feature>
<evidence type="ECO:0000256" key="1">
    <source>
        <dbReference type="ARBA" id="ARBA00022692"/>
    </source>
</evidence>
<keyword evidence="1 4" id="KW-0812">Transmembrane</keyword>
<sequence>MMDMRMYMIINWDYKVRFIFNNWKTNTYGQFIMALIFTFLFCSLLCTLQVFKGYADKKSKFKNIKIFWTQVSMAIINFNSIFNNYDITDELFRLGILSMFLGFGMGNFIFYLFMPVSRYHLKQDQASLNNQS</sequence>
<dbReference type="EMBL" id="CAJJDN010000135">
    <property type="protein sequence ID" value="CAD8121937.1"/>
    <property type="molecule type" value="Genomic_DNA"/>
</dbReference>
<feature type="transmembrane region" description="Helical" evidence="4">
    <location>
        <begin position="31"/>
        <end position="51"/>
    </location>
</feature>
<keyword evidence="4" id="KW-0406">Ion transport</keyword>
<keyword evidence="3 4" id="KW-0472">Membrane</keyword>
<evidence type="ECO:0000256" key="2">
    <source>
        <dbReference type="ARBA" id="ARBA00022989"/>
    </source>
</evidence>
<reference evidence="5" key="1">
    <citation type="submission" date="2021-01" db="EMBL/GenBank/DDBJ databases">
        <authorList>
            <consortium name="Genoscope - CEA"/>
            <person name="William W."/>
        </authorList>
    </citation>
    <scope>NUCLEOTIDE SEQUENCE</scope>
</reference>
<evidence type="ECO:0000256" key="4">
    <source>
        <dbReference type="RuleBase" id="RU367022"/>
    </source>
</evidence>
<keyword evidence="4" id="KW-0813">Transport</keyword>
<dbReference type="AlphaFoldDB" id="A0A8S1R3N4"/>
<keyword evidence="6" id="KW-1185">Reference proteome</keyword>
<dbReference type="InterPro" id="IPR007274">
    <property type="entry name" value="Cop_transporter"/>
</dbReference>
<comment type="subcellular location">
    <subcellularLocation>
        <location evidence="4">Membrane</location>
        <topology evidence="4">Multi-pass membrane protein</topology>
    </subcellularLocation>
</comment>
<dbReference type="GO" id="GO:0016020">
    <property type="term" value="C:membrane"/>
    <property type="evidence" value="ECO:0007669"/>
    <property type="project" value="UniProtKB-SubCell"/>
</dbReference>
<comment type="similarity">
    <text evidence="4">Belongs to the copper transporter (Ctr) (TC 1.A.56) family. SLC31A subfamily.</text>
</comment>
<keyword evidence="4" id="KW-0186">Copper</keyword>
<evidence type="ECO:0000313" key="5">
    <source>
        <dbReference type="EMBL" id="CAD8121937.1"/>
    </source>
</evidence>
<gene>
    <name evidence="5" type="ORF">PSON_ATCC_30995.1.T1350080</name>
</gene>
<name>A0A8S1R3N4_9CILI</name>
<comment type="caution">
    <text evidence="5">The sequence shown here is derived from an EMBL/GenBank/DDBJ whole genome shotgun (WGS) entry which is preliminary data.</text>
</comment>
<organism evidence="5 6">
    <name type="scientific">Paramecium sonneborni</name>
    <dbReference type="NCBI Taxonomy" id="65129"/>
    <lineage>
        <taxon>Eukaryota</taxon>
        <taxon>Sar</taxon>
        <taxon>Alveolata</taxon>
        <taxon>Ciliophora</taxon>
        <taxon>Intramacronucleata</taxon>
        <taxon>Oligohymenophorea</taxon>
        <taxon>Peniculida</taxon>
        <taxon>Parameciidae</taxon>
        <taxon>Paramecium</taxon>
    </lineage>
</organism>
<dbReference type="Proteomes" id="UP000692954">
    <property type="component" value="Unassembled WGS sequence"/>
</dbReference>
<keyword evidence="2 4" id="KW-1133">Transmembrane helix</keyword>
<protein>
    <recommendedName>
        <fullName evidence="4">Copper transport protein</fullName>
    </recommendedName>
</protein>
<accession>A0A8S1R3N4</accession>
<dbReference type="GO" id="GO:0005375">
    <property type="term" value="F:copper ion transmembrane transporter activity"/>
    <property type="evidence" value="ECO:0007669"/>
    <property type="project" value="UniProtKB-UniRule"/>
</dbReference>
<dbReference type="Pfam" id="PF04145">
    <property type="entry name" value="Ctr"/>
    <property type="match status" value="1"/>
</dbReference>
<evidence type="ECO:0000313" key="6">
    <source>
        <dbReference type="Proteomes" id="UP000692954"/>
    </source>
</evidence>
<evidence type="ECO:0000256" key="3">
    <source>
        <dbReference type="ARBA" id="ARBA00023136"/>
    </source>
</evidence>
<proteinExistence type="inferred from homology"/>
<keyword evidence="4" id="KW-0187">Copper transport</keyword>